<dbReference type="Proteomes" id="UP001441944">
    <property type="component" value="Unassembled WGS sequence"/>
</dbReference>
<reference evidence="1 2" key="1">
    <citation type="submission" date="2024-04" db="EMBL/GenBank/DDBJ databases">
        <title>Draft genome sequence of Pseudophaeobacter arcticus NBRC 116598.</title>
        <authorList>
            <person name="Miyakawa T."/>
            <person name="Kusuya Y."/>
            <person name="Miura T."/>
        </authorList>
    </citation>
    <scope>NUCLEOTIDE SEQUENCE [LARGE SCALE GENOMIC DNA]</scope>
    <source>
        <strain evidence="1 2">SU-CL00105</strain>
    </source>
</reference>
<proteinExistence type="predicted"/>
<organism evidence="1 2">
    <name type="scientific">Pseudophaeobacter arcticus</name>
    <dbReference type="NCBI Taxonomy" id="385492"/>
    <lineage>
        <taxon>Bacteria</taxon>
        <taxon>Pseudomonadati</taxon>
        <taxon>Pseudomonadota</taxon>
        <taxon>Alphaproteobacteria</taxon>
        <taxon>Rhodobacterales</taxon>
        <taxon>Paracoccaceae</taxon>
        <taxon>Pseudophaeobacter</taxon>
    </lineage>
</organism>
<protein>
    <submittedName>
        <fullName evidence="1">Uncharacterized protein</fullName>
    </submittedName>
</protein>
<keyword evidence="2" id="KW-1185">Reference proteome</keyword>
<name>A0ABQ0ALV3_9RHOB</name>
<sequence>MNARFLTVTASGQQNDTLRPTAQAIQPSRYVPRPDPFQITNADFECRESYINEGGFDGCELEVEIEVNIPSIFAPYLRDYVDVTCEAEISYRTQDSYFEQNERESESTSLYLYSGTASETLEIDFDFVYTFEPVVSGKVESLECRPD</sequence>
<comment type="caution">
    <text evidence="1">The sequence shown here is derived from an EMBL/GenBank/DDBJ whole genome shotgun (WGS) entry which is preliminary data.</text>
</comment>
<dbReference type="EMBL" id="BAABWU010000007">
    <property type="protein sequence ID" value="GAA6196823.1"/>
    <property type="molecule type" value="Genomic_DNA"/>
</dbReference>
<evidence type="ECO:0000313" key="1">
    <source>
        <dbReference type="EMBL" id="GAA6196823.1"/>
    </source>
</evidence>
<accession>A0ABQ0ALV3</accession>
<gene>
    <name evidence="1" type="ORF">NBRC116598_22670</name>
</gene>
<evidence type="ECO:0000313" key="2">
    <source>
        <dbReference type="Proteomes" id="UP001441944"/>
    </source>
</evidence>